<dbReference type="SUPFAM" id="SSF49785">
    <property type="entry name" value="Galactose-binding domain-like"/>
    <property type="match status" value="2"/>
</dbReference>
<dbReference type="InterPro" id="IPR008979">
    <property type="entry name" value="Galactose-bd-like_sf"/>
</dbReference>
<dbReference type="InterPro" id="IPR053879">
    <property type="entry name" value="HYDIN_VesB_CFA65-like_Ig"/>
</dbReference>
<dbReference type="NCBIfam" id="NF012200">
    <property type="entry name" value="choice_anch_D"/>
    <property type="match status" value="1"/>
</dbReference>
<protein>
    <recommendedName>
        <fullName evidence="15">CBM6 domain-containing protein</fullName>
    </recommendedName>
</protein>
<dbReference type="SUPFAM" id="SSF51126">
    <property type="entry name" value="Pectin lyase-like"/>
    <property type="match status" value="1"/>
</dbReference>
<evidence type="ECO:0000256" key="9">
    <source>
        <dbReference type="ARBA" id="ARBA00022989"/>
    </source>
</evidence>
<dbReference type="Gene3D" id="2.60.120.260">
    <property type="entry name" value="Galactose-binding domain-like"/>
    <property type="match status" value="1"/>
</dbReference>
<evidence type="ECO:0000256" key="8">
    <source>
        <dbReference type="ARBA" id="ARBA00022824"/>
    </source>
</evidence>
<keyword evidence="5" id="KW-0963">Cytoplasm</keyword>
<accession>A0A3B0WYN2</accession>
<keyword evidence="8" id="KW-0256">Endoplasmic reticulum</keyword>
<dbReference type="GO" id="GO:0005789">
    <property type="term" value="C:endoplasmic reticulum membrane"/>
    <property type="evidence" value="ECO:0007669"/>
    <property type="project" value="UniProtKB-SubCell"/>
</dbReference>
<evidence type="ECO:0000256" key="12">
    <source>
        <dbReference type="ARBA" id="ARBA00023180"/>
    </source>
</evidence>
<dbReference type="InterPro" id="IPR039155">
    <property type="entry name" value="MLEC"/>
</dbReference>
<dbReference type="Gene3D" id="2.160.20.10">
    <property type="entry name" value="Single-stranded right-handed beta-helix, Pectin lyase-like"/>
    <property type="match status" value="1"/>
</dbReference>
<keyword evidence="9" id="KW-1133">Transmembrane helix</keyword>
<keyword evidence="12" id="KW-0325">Glycoprotein</keyword>
<dbReference type="PANTHER" id="PTHR13460">
    <property type="match status" value="1"/>
</dbReference>
<dbReference type="PROSITE" id="PS51175">
    <property type="entry name" value="CBM6"/>
    <property type="match status" value="1"/>
</dbReference>
<reference evidence="16" key="1">
    <citation type="submission" date="2018-06" db="EMBL/GenBank/DDBJ databases">
        <authorList>
            <person name="Zhirakovskaya E."/>
        </authorList>
    </citation>
    <scope>NUCLEOTIDE SEQUENCE</scope>
</reference>
<dbReference type="AlphaFoldDB" id="A0A3B0WYN2"/>
<evidence type="ECO:0000256" key="1">
    <source>
        <dbReference type="ARBA" id="ARBA00004115"/>
    </source>
</evidence>
<proteinExistence type="inferred from homology"/>
<keyword evidence="6" id="KW-0812">Transmembrane</keyword>
<feature type="domain" description="CBM6" evidence="15">
    <location>
        <begin position="202"/>
        <end position="336"/>
    </location>
</feature>
<comment type="subcellular location">
    <subcellularLocation>
        <location evidence="2">Cell projection</location>
        <location evidence="2">Cilium</location>
    </subcellularLocation>
    <subcellularLocation>
        <location evidence="3">Cytoplasm</location>
    </subcellularLocation>
    <subcellularLocation>
        <location evidence="1">Endoplasmic reticulum membrane</location>
        <topology evidence="1">Single-pass type I membrane protein</topology>
    </subcellularLocation>
</comment>
<keyword evidence="7" id="KW-0732">Signal</keyword>
<keyword evidence="11" id="KW-0472">Membrane</keyword>
<organism evidence="16">
    <name type="scientific">hydrothermal vent metagenome</name>
    <dbReference type="NCBI Taxonomy" id="652676"/>
    <lineage>
        <taxon>unclassified sequences</taxon>
        <taxon>metagenomes</taxon>
        <taxon>ecological metagenomes</taxon>
    </lineage>
</organism>
<gene>
    <name evidence="16" type="ORF">MNBD_GAMMA11-302</name>
</gene>
<dbReference type="InterPro" id="IPR039448">
    <property type="entry name" value="Beta_helix"/>
</dbReference>
<dbReference type="InterPro" id="IPR012334">
    <property type="entry name" value="Pectin_lyas_fold"/>
</dbReference>
<dbReference type="InterPro" id="IPR006626">
    <property type="entry name" value="PbH1"/>
</dbReference>
<dbReference type="Pfam" id="PF11721">
    <property type="entry name" value="Malectin"/>
    <property type="match status" value="1"/>
</dbReference>
<name>A0A3B0WYN2_9ZZZZ</name>
<dbReference type="PANTHER" id="PTHR13460:SF0">
    <property type="entry name" value="MALECTIN"/>
    <property type="match status" value="1"/>
</dbReference>
<dbReference type="SMART" id="SM00710">
    <property type="entry name" value="PbH1"/>
    <property type="match status" value="8"/>
</dbReference>
<dbReference type="InterPro" id="IPR005084">
    <property type="entry name" value="CBM6"/>
</dbReference>
<evidence type="ECO:0000256" key="11">
    <source>
        <dbReference type="ARBA" id="ARBA00023136"/>
    </source>
</evidence>
<keyword evidence="13" id="KW-0966">Cell projection</keyword>
<dbReference type="InterPro" id="IPR021720">
    <property type="entry name" value="Malectin_dom"/>
</dbReference>
<evidence type="ECO:0000256" key="2">
    <source>
        <dbReference type="ARBA" id="ARBA00004138"/>
    </source>
</evidence>
<dbReference type="Pfam" id="PF22544">
    <property type="entry name" value="HYDIN_VesB_CFA65-like_Ig"/>
    <property type="match status" value="1"/>
</dbReference>
<evidence type="ECO:0000256" key="6">
    <source>
        <dbReference type="ARBA" id="ARBA00022692"/>
    </source>
</evidence>
<evidence type="ECO:0000256" key="3">
    <source>
        <dbReference type="ARBA" id="ARBA00004496"/>
    </source>
</evidence>
<dbReference type="Gene3D" id="2.60.40.10">
    <property type="entry name" value="Immunoglobulins"/>
    <property type="match status" value="1"/>
</dbReference>
<evidence type="ECO:0000256" key="10">
    <source>
        <dbReference type="ARBA" id="ARBA00023069"/>
    </source>
</evidence>
<evidence type="ECO:0000256" key="13">
    <source>
        <dbReference type="ARBA" id="ARBA00023273"/>
    </source>
</evidence>
<dbReference type="GO" id="GO:0030246">
    <property type="term" value="F:carbohydrate binding"/>
    <property type="evidence" value="ECO:0007669"/>
    <property type="project" value="InterPro"/>
</dbReference>
<dbReference type="InterPro" id="IPR011050">
    <property type="entry name" value="Pectin_lyase_fold/virulence"/>
</dbReference>
<evidence type="ECO:0000256" key="4">
    <source>
        <dbReference type="ARBA" id="ARBA00009141"/>
    </source>
</evidence>
<keyword evidence="14" id="KW-0119">Carbohydrate metabolism</keyword>
<keyword evidence="10" id="KW-0969">Cilium</keyword>
<dbReference type="Gene3D" id="2.60.120.430">
    <property type="entry name" value="Galactose-binding lectin"/>
    <property type="match status" value="1"/>
</dbReference>
<dbReference type="EMBL" id="UOFG01000139">
    <property type="protein sequence ID" value="VAW61138.1"/>
    <property type="molecule type" value="Genomic_DNA"/>
</dbReference>
<dbReference type="GO" id="GO:0005929">
    <property type="term" value="C:cilium"/>
    <property type="evidence" value="ECO:0007669"/>
    <property type="project" value="UniProtKB-SubCell"/>
</dbReference>
<evidence type="ECO:0000313" key="16">
    <source>
        <dbReference type="EMBL" id="VAW61138.1"/>
    </source>
</evidence>
<evidence type="ECO:0000256" key="14">
    <source>
        <dbReference type="ARBA" id="ARBA00023277"/>
    </source>
</evidence>
<dbReference type="Pfam" id="PF13229">
    <property type="entry name" value="Beta_helix"/>
    <property type="match status" value="1"/>
</dbReference>
<comment type="similarity">
    <text evidence="4">Belongs to the malectin family.</text>
</comment>
<evidence type="ECO:0000259" key="15">
    <source>
        <dbReference type="PROSITE" id="PS51175"/>
    </source>
</evidence>
<sequence length="752" mass="80185">MYNLSVSIVNSRCFFTRIIPVLCIFNATNSAYADDEAFALRINVGGEEYTDSTGQLWQADAGFNTGRLSSSAIGAQITGTDDLVLYQSGRWDVGAAPELRYRFNVPDGVYTVRLYFADSYSGTQGEGLRVFDVMLENDLTLENLDIFSEVGGNTALVKTLSTQVSDGALDIEFIHQVQNPEIRAIEIQKIEATPAVPSGVNFVIEAEAYARFNDVSPGVDSFSQNTRSDASAGTYMQSVGSWGRSWLEYDFDIMADGVYEIAVRGTGISGGTNSFRVSLDGGADSVMQLNKDDSWGWKTIVDANSGLGPYSLSAGRHTLRLKKREPGAKIDQLSITPAGGSNLPIASFSPSSLDFVDQDVGSVSDPQSVILSNTGTAPLNISAISTTENFNETNNCGDVLVAGESCQIDIRFIPVSAGSLNGTLTVDSNDANSPASVILSGTGNNQVLQPSGPIVISAQQNVVISGLRISNPSGHCIEVKNGSASITIENSEIGPCRNRGVFIRDSSDITIRSNYIHDTRGVGVQSARSEQIAVTRNQIDRTKTGVYINEGQRISVTYNRFDTILGTFASDGLNAFIQFANVTGYGNRINYNTTYTTLGVGDVGDDINLFASHGMSDDPIQVNYNTIVGSGPRAAGSGIMLGDKGSTYAIAKGNTLVNPGGSAIGVVGGNNNSVINNIVYSKQLNWAGAGIFVRDYSSSSCRDITVKGNRVDWTSRSGKKRGGFNHGSCGAVEGWDENDWDASIDESIINLQ</sequence>
<dbReference type="InterPro" id="IPR013783">
    <property type="entry name" value="Ig-like_fold"/>
</dbReference>
<evidence type="ECO:0000256" key="7">
    <source>
        <dbReference type="ARBA" id="ARBA00022729"/>
    </source>
</evidence>
<evidence type="ECO:0000256" key="5">
    <source>
        <dbReference type="ARBA" id="ARBA00022490"/>
    </source>
</evidence>